<dbReference type="PATRIC" id="fig|1379870.5.peg.5859"/>
<dbReference type="KEGG" id="srd:SD10_27175"/>
<dbReference type="EMBL" id="CP010429">
    <property type="protein sequence ID" value="AKD58038.1"/>
    <property type="molecule type" value="Genomic_DNA"/>
</dbReference>
<dbReference type="HOGENOM" id="CLU_1325544_0_0_10"/>
<reference evidence="1 2" key="1">
    <citation type="journal article" date="2014" name="Curr. Microbiol.">
        <title>Spirosoma radiotolerans sp. nov., a gamma-radiation-resistant bacterium isolated from gamma ray-irradiated soil.</title>
        <authorList>
            <person name="Lee J.J."/>
            <person name="Srinivasan S."/>
            <person name="Lim S."/>
            <person name="Joe M."/>
            <person name="Im S."/>
            <person name="Bae S.I."/>
            <person name="Park K.R."/>
            <person name="Han J.H."/>
            <person name="Park S.H."/>
            <person name="Joo B.M."/>
            <person name="Park S.J."/>
            <person name="Kim M.K."/>
        </authorList>
    </citation>
    <scope>NUCLEOTIDE SEQUENCE [LARGE SCALE GENOMIC DNA]</scope>
    <source>
        <strain evidence="1 2">DG5A</strain>
    </source>
</reference>
<dbReference type="Proteomes" id="UP000033054">
    <property type="component" value="Chromosome"/>
</dbReference>
<organism evidence="1 2">
    <name type="scientific">Spirosoma radiotolerans</name>
    <dbReference type="NCBI Taxonomy" id="1379870"/>
    <lineage>
        <taxon>Bacteria</taxon>
        <taxon>Pseudomonadati</taxon>
        <taxon>Bacteroidota</taxon>
        <taxon>Cytophagia</taxon>
        <taxon>Cytophagales</taxon>
        <taxon>Cytophagaceae</taxon>
        <taxon>Spirosoma</taxon>
    </lineage>
</organism>
<evidence type="ECO:0000313" key="1">
    <source>
        <dbReference type="EMBL" id="AKD58038.1"/>
    </source>
</evidence>
<accession>A0A0E3ZZ55</accession>
<sequence>MKQLYLLVTSLFVFGQTLGQPVTYRPTYVNYTELGGLFGRVASGAATAQVVENKLSFTAQTFNGVQVSRRVAVGGLVGIDWYKGALVMPIGAGLRFDFAKNPYRNVRLLAIADAGYGFTWLNKSSTGYELKGGLMLNPGVALRVGKPSTNAFLLSITYKRQLVDVQKPLFSNDIQRDEHRIYNRLCFRMGVAF</sequence>
<keyword evidence="2" id="KW-1185">Reference proteome</keyword>
<dbReference type="AlphaFoldDB" id="A0A0E3ZZ55"/>
<dbReference type="STRING" id="1379870.SD10_27175"/>
<name>A0A0E3ZZ55_9BACT</name>
<evidence type="ECO:0008006" key="3">
    <source>
        <dbReference type="Google" id="ProtNLM"/>
    </source>
</evidence>
<evidence type="ECO:0000313" key="2">
    <source>
        <dbReference type="Proteomes" id="UP000033054"/>
    </source>
</evidence>
<gene>
    <name evidence="1" type="ORF">SD10_27175</name>
</gene>
<dbReference type="RefSeq" id="WP_046578426.1">
    <property type="nucleotide sequence ID" value="NZ_CP010429.1"/>
</dbReference>
<protein>
    <recommendedName>
        <fullName evidence="3">Outer membrane protein beta-barrel domain-containing protein</fullName>
    </recommendedName>
</protein>
<proteinExistence type="predicted"/>